<name>A0A6G1LS35_ORBOL</name>
<proteinExistence type="predicted"/>
<evidence type="ECO:0000313" key="5">
    <source>
        <dbReference type="EMBL" id="KAF3229099.1"/>
    </source>
</evidence>
<keyword evidence="2" id="KW-0472">Membrane</keyword>
<evidence type="ECO:0000313" key="7">
    <source>
        <dbReference type="Proteomes" id="UP000483672"/>
    </source>
</evidence>
<comment type="caution">
    <text evidence="4">The sequence shown here is derived from an EMBL/GenBank/DDBJ whole genome shotgun (WGS) entry which is preliminary data.</text>
</comment>
<feature type="region of interest" description="Disordered" evidence="1">
    <location>
        <begin position="36"/>
        <end position="63"/>
    </location>
</feature>
<evidence type="ECO:0000313" key="6">
    <source>
        <dbReference type="Proteomes" id="UP000472727"/>
    </source>
</evidence>
<gene>
    <name evidence="4" type="ORF">TWF106_003659</name>
    <name evidence="5" type="ORF">TWF191_001651</name>
    <name evidence="3" type="ORF">TWF679_003646</name>
</gene>
<dbReference type="EMBL" id="WIPF01000013">
    <property type="protein sequence ID" value="KAF3229099.1"/>
    <property type="molecule type" value="Genomic_DNA"/>
</dbReference>
<feature type="transmembrane region" description="Helical" evidence="2">
    <location>
        <begin position="218"/>
        <end position="237"/>
    </location>
</feature>
<keyword evidence="2" id="KW-1133">Transmembrane helix</keyword>
<feature type="compositionally biased region" description="Low complexity" evidence="1">
    <location>
        <begin position="53"/>
        <end position="63"/>
    </location>
</feature>
<protein>
    <submittedName>
        <fullName evidence="4">Uncharacterized protein</fullName>
    </submittedName>
</protein>
<accession>A0A6G1LS35</accession>
<feature type="transmembrane region" description="Helical" evidence="2">
    <location>
        <begin position="101"/>
        <end position="122"/>
    </location>
</feature>
<dbReference type="OrthoDB" id="5405348at2759"/>
<sequence length="362" mass="41705">MRQLLSDSEPELDSSQASIIFTPVASDSDFDELLESESLGDRSTTSTVPTQNSQRSQRWMSMSQRSISTSTSQYADMEKIMAVAVEARDAEEREHNRRAFLWLKVLIWTCAAISIIWTLYIMGSLDSTSLYRCSVSSGQSFWDIKSKDPNFSLDHSLPCPTHSILRILKKGKILSKILFPNYYPPSDGNVWMGGRDRMQWPEHPILACLFYIANFKGFLSWGLQLFALAVIFDTIFLRKLARILGTKWIVHGFTIRDLYFAPLLGFFISIPWEYLLPHLLGISGMIDNDDRRSISSGLQYLLVSWVPLRGTTKRWRSASLVREALWRVYSLFCAIWLCFIVYMNFFGGNKVKVKMFEARNRY</sequence>
<evidence type="ECO:0000313" key="3">
    <source>
        <dbReference type="EMBL" id="KAF3215800.1"/>
    </source>
</evidence>
<dbReference type="AlphaFoldDB" id="A0A6G1LS35"/>
<dbReference type="Proteomes" id="UP000472727">
    <property type="component" value="Unassembled WGS sequence"/>
</dbReference>
<dbReference type="EMBL" id="WIWT01000018">
    <property type="protein sequence ID" value="KAF3215800.1"/>
    <property type="molecule type" value="Genomic_DNA"/>
</dbReference>
<organism evidence="4 6">
    <name type="scientific">Orbilia oligospora</name>
    <name type="common">Nematode-trapping fungus</name>
    <name type="synonym">Arthrobotrys oligospora</name>
    <dbReference type="NCBI Taxonomy" id="2813651"/>
    <lineage>
        <taxon>Eukaryota</taxon>
        <taxon>Fungi</taxon>
        <taxon>Dikarya</taxon>
        <taxon>Ascomycota</taxon>
        <taxon>Pezizomycotina</taxon>
        <taxon>Orbiliomycetes</taxon>
        <taxon>Orbiliales</taxon>
        <taxon>Orbiliaceae</taxon>
        <taxon>Orbilia</taxon>
    </lineage>
</organism>
<dbReference type="Proteomes" id="UP000483672">
    <property type="component" value="Unassembled WGS sequence"/>
</dbReference>
<dbReference type="Proteomes" id="UP000614610">
    <property type="component" value="Unassembled WGS sequence"/>
</dbReference>
<keyword evidence="2" id="KW-0812">Transmembrane</keyword>
<reference evidence="6 7" key="1">
    <citation type="submission" date="2019-06" db="EMBL/GenBank/DDBJ databases">
        <authorList>
            <person name="Palmer J.M."/>
        </authorList>
    </citation>
    <scope>NUCLEOTIDE SEQUENCE [LARGE SCALE GENOMIC DNA]</scope>
    <source>
        <strain evidence="4 6">TWF106</strain>
        <strain evidence="5 7">TWF191</strain>
        <strain evidence="3">TWF679</strain>
    </source>
</reference>
<dbReference type="EMBL" id="WIWS01000018">
    <property type="protein sequence ID" value="KAF3224696.1"/>
    <property type="molecule type" value="Genomic_DNA"/>
</dbReference>
<evidence type="ECO:0000313" key="4">
    <source>
        <dbReference type="EMBL" id="KAF3224696.1"/>
    </source>
</evidence>
<evidence type="ECO:0000256" key="2">
    <source>
        <dbReference type="SAM" id="Phobius"/>
    </source>
</evidence>
<evidence type="ECO:0000256" key="1">
    <source>
        <dbReference type="SAM" id="MobiDB-lite"/>
    </source>
</evidence>
<feature type="compositionally biased region" description="Polar residues" evidence="1">
    <location>
        <begin position="41"/>
        <end position="52"/>
    </location>
</feature>
<feature type="transmembrane region" description="Helical" evidence="2">
    <location>
        <begin position="324"/>
        <end position="345"/>
    </location>
</feature>
<feature type="transmembrane region" description="Helical" evidence="2">
    <location>
        <begin position="258"/>
        <end position="275"/>
    </location>
</feature>